<proteinExistence type="predicted"/>
<accession>A0A2D3I540</accession>
<organism evidence="2">
    <name type="scientific">White spot syndrome virus</name>
    <dbReference type="NCBI Taxonomy" id="342409"/>
    <lineage>
        <taxon>Viruses</taxon>
        <taxon>Viruses incertae sedis</taxon>
        <taxon>Naldaviricetes</taxon>
        <taxon>Nimaviridae</taxon>
        <taxon>Whispovirus</taxon>
    </lineage>
</organism>
<evidence type="ECO:0000313" key="2">
    <source>
        <dbReference type="EMBL" id="ATU83508.1"/>
    </source>
</evidence>
<feature type="transmembrane region" description="Helical" evidence="1">
    <location>
        <begin position="6"/>
        <end position="26"/>
    </location>
</feature>
<dbReference type="Proteomes" id="UP000267516">
    <property type="component" value="Segment"/>
</dbReference>
<name>A0A2D3I540_9VIRU</name>
<sequence>MKIPDNIFFTRSSISVCAVVIMYKYFPIKLRFLLLHTSTILSGKIRIILLFSAVSFEKHWVVNVEYSSLNFVKFMIGEGGVAKTRVPNFADAILDWKLFSSRWNKVVKSAVYFVATDSATLRTQSSFSAPSSLSSLSSSPSSPPLLLPCCCSNC</sequence>
<reference evidence="2" key="1">
    <citation type="journal article" date="2018" name="Aquaculture">
        <title>Complete genome sequence of a white spot syndrome virus associated with a disease incursion in Australia.</title>
        <authorList>
            <person name="Oakey J."/>
            <person name="Smith C.S."/>
        </authorList>
    </citation>
    <scope>NUCLEOTIDE SEQUENCE [LARGE SCALE GENOMIC DNA]</scope>
    <source>
        <strain evidence="2">WSSV-AU</strain>
    </source>
</reference>
<dbReference type="EMBL" id="MF768985">
    <property type="protein sequence ID" value="ATU83508.1"/>
    <property type="molecule type" value="Genomic_DNA"/>
</dbReference>
<keyword evidence="1" id="KW-0812">Transmembrane</keyword>
<evidence type="ECO:0000256" key="1">
    <source>
        <dbReference type="SAM" id="Phobius"/>
    </source>
</evidence>
<protein>
    <submittedName>
        <fullName evidence="2">ORF1136</fullName>
    </submittedName>
</protein>
<keyword evidence="1" id="KW-1133">Transmembrane helix</keyword>
<keyword evidence="1" id="KW-0472">Membrane</keyword>